<dbReference type="OrthoDB" id="7841151at2"/>
<name>A0A5N3PH40_9HYPH</name>
<dbReference type="AlphaFoldDB" id="A0A5N3PH40"/>
<dbReference type="Proteomes" id="UP000325684">
    <property type="component" value="Unassembled WGS sequence"/>
</dbReference>
<sequence>MSLVGAAMRIIFTKLVRGRTMAGQAVLNAPVEPLVEVLRQQVPVISVYTGVHKGDVTGRELTSLNNGSIELVYQAYLPAGDDTAEDLNLQRAGAALGIDLLVRQISVALSTGSKPWIDLWKFLVAGYGDFDSRPILIELETGLRVPCREVSMACRTIPEPGIGIALNPFWAGFDAALRADPDPGLNVLADMFRDLIVEPTGLATWEQVQAAAGLSDAAIQAIGLAPVDPTEEGEPAELSGIEINPADLTVVVPPTLSGS</sequence>
<proteinExistence type="predicted"/>
<protein>
    <submittedName>
        <fullName evidence="1">Uncharacterized protein</fullName>
    </submittedName>
</protein>
<evidence type="ECO:0000313" key="2">
    <source>
        <dbReference type="Proteomes" id="UP000325684"/>
    </source>
</evidence>
<keyword evidence="2" id="KW-1185">Reference proteome</keyword>
<dbReference type="RefSeq" id="WP_150942119.1">
    <property type="nucleotide sequence ID" value="NZ_VCMV01000003.1"/>
</dbReference>
<evidence type="ECO:0000313" key="1">
    <source>
        <dbReference type="EMBL" id="KAB0269062.1"/>
    </source>
</evidence>
<comment type="caution">
    <text evidence="1">The sequence shown here is derived from an EMBL/GenBank/DDBJ whole genome shotgun (WGS) entry which is preliminary data.</text>
</comment>
<reference evidence="1 2" key="1">
    <citation type="journal article" date="2019" name="Microorganisms">
        <title>Genome Insights into the Novel Species Microvirga brassicacearum, a Rapeseed Endophyte with Biotechnological Potential.</title>
        <authorList>
            <person name="Jimenez-Gomez A."/>
            <person name="Saati-Santamaria Z."/>
            <person name="Igual J.M."/>
            <person name="Rivas R."/>
            <person name="Mateos P.F."/>
            <person name="Garcia-Fraile P."/>
        </authorList>
    </citation>
    <scope>NUCLEOTIDE SEQUENCE [LARGE SCALE GENOMIC DNA]</scope>
    <source>
        <strain evidence="1 2">CDVBN77</strain>
    </source>
</reference>
<accession>A0A5N3PH40</accession>
<gene>
    <name evidence="1" type="ORF">FEZ63_02845</name>
</gene>
<dbReference type="EMBL" id="VCMV01000003">
    <property type="protein sequence ID" value="KAB0269062.1"/>
    <property type="molecule type" value="Genomic_DNA"/>
</dbReference>
<organism evidence="1 2">
    <name type="scientific">Microvirga brassicacearum</name>
    <dbReference type="NCBI Taxonomy" id="2580413"/>
    <lineage>
        <taxon>Bacteria</taxon>
        <taxon>Pseudomonadati</taxon>
        <taxon>Pseudomonadota</taxon>
        <taxon>Alphaproteobacteria</taxon>
        <taxon>Hyphomicrobiales</taxon>
        <taxon>Methylobacteriaceae</taxon>
        <taxon>Microvirga</taxon>
    </lineage>
</organism>